<keyword evidence="9" id="KW-1015">Disulfide bond</keyword>
<keyword evidence="4" id="KW-0479">Metal-binding</keyword>
<proteinExistence type="inferred from homology"/>
<dbReference type="InParanoid" id="G4TA41"/>
<dbReference type="GO" id="GO:0004497">
    <property type="term" value="F:monooxygenase activity"/>
    <property type="evidence" value="ECO:0007669"/>
    <property type="project" value="UniProtKB-KW"/>
</dbReference>
<evidence type="ECO:0000256" key="3">
    <source>
        <dbReference type="ARBA" id="ARBA00022525"/>
    </source>
</evidence>
<evidence type="ECO:0000256" key="1">
    <source>
        <dbReference type="ARBA" id="ARBA00001973"/>
    </source>
</evidence>
<keyword evidence="5 12" id="KW-0732">Signal</keyword>
<comment type="cofactor">
    <cofactor evidence="1">
        <name>Cu(2+)</name>
        <dbReference type="ChEBI" id="CHEBI:29036"/>
    </cofactor>
</comment>
<organism evidence="13 14">
    <name type="scientific">Serendipita indica (strain DSM 11827)</name>
    <name type="common">Root endophyte fungus</name>
    <name type="synonym">Piriformospora indica</name>
    <dbReference type="NCBI Taxonomy" id="1109443"/>
    <lineage>
        <taxon>Eukaryota</taxon>
        <taxon>Fungi</taxon>
        <taxon>Dikarya</taxon>
        <taxon>Basidiomycota</taxon>
        <taxon>Agaricomycotina</taxon>
        <taxon>Agaricomycetes</taxon>
        <taxon>Sebacinales</taxon>
        <taxon>Serendipitaceae</taxon>
        <taxon>Serendipita</taxon>
    </lineage>
</organism>
<dbReference type="OMA" id="VAAWHKG"/>
<gene>
    <name evidence="13" type="ORF">PIIN_02025</name>
</gene>
<feature type="chain" id="PRO_5003468321" evidence="12">
    <location>
        <begin position="17"/>
        <end position="355"/>
    </location>
</feature>
<keyword evidence="6" id="KW-0560">Oxidoreductase</keyword>
<keyword evidence="8" id="KW-0503">Monooxygenase</keyword>
<dbReference type="Proteomes" id="UP000007148">
    <property type="component" value="Unassembled WGS sequence"/>
</dbReference>
<reference evidence="13 14" key="1">
    <citation type="journal article" date="2011" name="PLoS Pathog.">
        <title>Endophytic Life Strategies Decoded by Genome and Transcriptome Analyses of the Mutualistic Root Symbiont Piriformospora indica.</title>
        <authorList>
            <person name="Zuccaro A."/>
            <person name="Lahrmann U."/>
            <person name="Guldener U."/>
            <person name="Langen G."/>
            <person name="Pfiffi S."/>
            <person name="Biedenkopf D."/>
            <person name="Wong P."/>
            <person name="Samans B."/>
            <person name="Grimm C."/>
            <person name="Basiewicz M."/>
            <person name="Murat C."/>
            <person name="Martin F."/>
            <person name="Kogel K.H."/>
        </authorList>
    </citation>
    <scope>NUCLEOTIDE SEQUENCE [LARGE SCALE GENOMIC DNA]</scope>
    <source>
        <strain evidence="13 14">DSM 11827</strain>
    </source>
</reference>
<keyword evidence="3" id="KW-0964">Secreted</keyword>
<feature type="signal peptide" evidence="12">
    <location>
        <begin position="1"/>
        <end position="16"/>
    </location>
</feature>
<comment type="subcellular location">
    <subcellularLocation>
        <location evidence="2">Secreted</location>
    </subcellularLocation>
</comment>
<dbReference type="GO" id="GO:0005576">
    <property type="term" value="C:extracellular region"/>
    <property type="evidence" value="ECO:0007669"/>
    <property type="project" value="UniProtKB-SubCell"/>
</dbReference>
<accession>G4TA41</accession>
<keyword evidence="14" id="KW-1185">Reference proteome</keyword>
<dbReference type="STRING" id="1109443.G4TA41"/>
<comment type="similarity">
    <text evidence="11">Belongs to the polysaccharide monooxygenase AA14 family.</text>
</comment>
<evidence type="ECO:0000313" key="14">
    <source>
        <dbReference type="Proteomes" id="UP000007148"/>
    </source>
</evidence>
<evidence type="ECO:0000256" key="11">
    <source>
        <dbReference type="ARBA" id="ARBA00046340"/>
    </source>
</evidence>
<dbReference type="AlphaFoldDB" id="G4TA41"/>
<dbReference type="OrthoDB" id="2019572at2759"/>
<evidence type="ECO:0000256" key="8">
    <source>
        <dbReference type="ARBA" id="ARBA00023033"/>
    </source>
</evidence>
<dbReference type="EMBL" id="CAFZ01000027">
    <property type="protein sequence ID" value="CCA68159.1"/>
    <property type="molecule type" value="Genomic_DNA"/>
</dbReference>
<name>G4TA41_SERID</name>
<comment type="caution">
    <text evidence="13">The sequence shown here is derived from an EMBL/GenBank/DDBJ whole genome shotgun (WGS) entry which is preliminary data.</text>
</comment>
<keyword evidence="7" id="KW-0186">Copper</keyword>
<dbReference type="Pfam" id="PF22810">
    <property type="entry name" value="LPMO_AA14"/>
    <property type="match status" value="1"/>
</dbReference>
<dbReference type="HOGENOM" id="CLU_030284_1_0_1"/>
<dbReference type="GO" id="GO:0046872">
    <property type="term" value="F:metal ion binding"/>
    <property type="evidence" value="ECO:0007669"/>
    <property type="project" value="UniProtKB-KW"/>
</dbReference>
<dbReference type="InterPro" id="IPR054497">
    <property type="entry name" value="LPMO_AA14"/>
</dbReference>
<evidence type="ECO:0000256" key="5">
    <source>
        <dbReference type="ARBA" id="ARBA00022729"/>
    </source>
</evidence>
<evidence type="ECO:0000313" key="13">
    <source>
        <dbReference type="EMBL" id="CCA68159.1"/>
    </source>
</evidence>
<evidence type="ECO:0000256" key="12">
    <source>
        <dbReference type="SAM" id="SignalP"/>
    </source>
</evidence>
<evidence type="ECO:0000256" key="7">
    <source>
        <dbReference type="ARBA" id="ARBA00023008"/>
    </source>
</evidence>
<dbReference type="eggNOG" id="ENOG502QPY1">
    <property type="taxonomic scope" value="Eukaryota"/>
</dbReference>
<protein>
    <submittedName>
        <fullName evidence="13">Uncharacterized protein</fullName>
    </submittedName>
</protein>
<evidence type="ECO:0000256" key="6">
    <source>
        <dbReference type="ARBA" id="ARBA00023002"/>
    </source>
</evidence>
<evidence type="ECO:0000256" key="10">
    <source>
        <dbReference type="ARBA" id="ARBA00023180"/>
    </source>
</evidence>
<evidence type="ECO:0000256" key="4">
    <source>
        <dbReference type="ARBA" id="ARBA00022723"/>
    </source>
</evidence>
<evidence type="ECO:0000256" key="2">
    <source>
        <dbReference type="ARBA" id="ARBA00004613"/>
    </source>
</evidence>
<sequence length="355" mass="39015">MRSILPLLFIAPFARAHIAAWVKGMYCLNGTSGTDNQNTNDAVNPLYNLTKSDWWMHHNNKCDQFPPAPGDILDIPSGGNFTVELAENRAFTTLSYGGRFVTPWGDGKNHPDTYSITNLGDQPNPSNSGCLPSPNLHTQNETMAAGTAFAISYQSELAKVTLENLVVFTVLYHTPFKRLATYSVPAGMPSCPPEGCICTWLWVPNHCGQPNIYMHPYRCKVSGATGTRQLATAQPPVWCEDDETKCVKGAKQMIAWNQLDGNNVVLTGTQKDGDWKSLAYNMKMGFRNGEDRFVLLKRHSIPAGAQTDIFKPETTTVPTLTPTPTTSKAVKTALGCVSMTPVTLAKKHTNRRRGH</sequence>
<evidence type="ECO:0000256" key="9">
    <source>
        <dbReference type="ARBA" id="ARBA00023157"/>
    </source>
</evidence>
<keyword evidence="10" id="KW-0325">Glycoprotein</keyword>